<dbReference type="SUPFAM" id="SSF51445">
    <property type="entry name" value="(Trans)glycosidases"/>
    <property type="match status" value="1"/>
</dbReference>
<dbReference type="Pfam" id="PF17189">
    <property type="entry name" value="Glyco_hydro_30C"/>
    <property type="match status" value="1"/>
</dbReference>
<dbReference type="PRINTS" id="PR00843">
    <property type="entry name" value="GLHYDRLASE30"/>
</dbReference>
<evidence type="ECO:0000259" key="7">
    <source>
        <dbReference type="Pfam" id="PF17189"/>
    </source>
</evidence>
<dbReference type="InterPro" id="IPR033452">
    <property type="entry name" value="GH30_C"/>
</dbReference>
<dbReference type="PANTHER" id="PTHR11069">
    <property type="entry name" value="GLUCOSYLCERAMIDASE"/>
    <property type="match status" value="1"/>
</dbReference>
<dbReference type="Pfam" id="PF02055">
    <property type="entry name" value="Glyco_hydro_30"/>
    <property type="match status" value="1"/>
</dbReference>
<dbReference type="Gene3D" id="2.60.40.1180">
    <property type="entry name" value="Golgi alpha-mannosidase II"/>
    <property type="match status" value="1"/>
</dbReference>
<name>A0A9D9HG08_9BACT</name>
<comment type="similarity">
    <text evidence="1 4">Belongs to the glycosyl hydrolase 30 family.</text>
</comment>
<reference evidence="8" key="2">
    <citation type="journal article" date="2021" name="PeerJ">
        <title>Extensive microbial diversity within the chicken gut microbiome revealed by metagenomics and culture.</title>
        <authorList>
            <person name="Gilroy R."/>
            <person name="Ravi A."/>
            <person name="Getino M."/>
            <person name="Pursley I."/>
            <person name="Horton D.L."/>
            <person name="Alikhan N.F."/>
            <person name="Baker D."/>
            <person name="Gharbi K."/>
            <person name="Hall N."/>
            <person name="Watson M."/>
            <person name="Adriaenssens E.M."/>
            <person name="Foster-Nyarko E."/>
            <person name="Jarju S."/>
            <person name="Secka A."/>
            <person name="Antonio M."/>
            <person name="Oren A."/>
            <person name="Chaudhuri R.R."/>
            <person name="La Ragione R."/>
            <person name="Hildebrand F."/>
            <person name="Pallen M.J."/>
        </authorList>
    </citation>
    <scope>NUCLEOTIDE SEQUENCE</scope>
    <source>
        <strain evidence="8">B1-20833</strain>
    </source>
</reference>
<dbReference type="PANTHER" id="PTHR11069:SF23">
    <property type="entry name" value="LYSOSOMAL ACID GLUCOSYLCERAMIDASE"/>
    <property type="match status" value="1"/>
</dbReference>
<comment type="caution">
    <text evidence="8">The sequence shown here is derived from an EMBL/GenBank/DDBJ whole genome shotgun (WGS) entry which is preliminary data.</text>
</comment>
<dbReference type="SUPFAM" id="SSF51011">
    <property type="entry name" value="Glycosyl hydrolase domain"/>
    <property type="match status" value="1"/>
</dbReference>
<keyword evidence="4" id="KW-0326">Glycosidase</keyword>
<evidence type="ECO:0000313" key="9">
    <source>
        <dbReference type="Proteomes" id="UP000823661"/>
    </source>
</evidence>
<gene>
    <name evidence="8" type="ORF">IAC06_08780</name>
</gene>
<keyword evidence="3 4" id="KW-0378">Hydrolase</keyword>
<evidence type="ECO:0000259" key="6">
    <source>
        <dbReference type="Pfam" id="PF02055"/>
    </source>
</evidence>
<dbReference type="InterPro" id="IPR013780">
    <property type="entry name" value="Glyco_hydro_b"/>
</dbReference>
<dbReference type="EMBL" id="JADIMI010000083">
    <property type="protein sequence ID" value="MBO8452955.1"/>
    <property type="molecule type" value="Genomic_DNA"/>
</dbReference>
<sequence length="494" mass="55081">MRKSMNILSAIVLAGTLAACNSPAENLSGSGNGGGEISGEKNVVKAYVTTSDRSHLFTEKDLEFNRPASMSPYIVNLDFDRTYQTVDGFGAAVTGATSYNLMKMQQEDRTAFLKDIFDREEGLGSSLIRVSIGASDFPAGRKEFTWCDTEGIENFAPHSDDVQYLVPVLKEIYAINPDVKIIGSPWSAPVWMKESASWTSASLKPEYYDDYAQYFVKWIQYMESQGFDIYAVTPQNEPLNKGNSMSMYMGWQQQRDFIKQALGPAFRDAGIDTKILVFDHNFNYDNIADQIGYPLHIYEDPDASQYVAGSAWHSYGGNVSELDQIIYEYPDKEIYFTEASIGAWNYTFENCLVNDFETIFIGTLSRMGKGVTLWNLLLDDKGGPYGSAGACTTCYGAVDISSSDYHTLTYRTHYYNIAHASKVIMPGAVRIGTEGFELDGLDYLAFRNPDGSIGVIIVNKNTGAQTLTFNTDEYSVNYEVPGRSLVSLFWNYVK</sequence>
<feature type="chain" id="PRO_5039085532" evidence="5">
    <location>
        <begin position="25"/>
        <end position="494"/>
    </location>
</feature>
<dbReference type="GO" id="GO:0016020">
    <property type="term" value="C:membrane"/>
    <property type="evidence" value="ECO:0007669"/>
    <property type="project" value="GOC"/>
</dbReference>
<feature type="domain" description="Glycosyl hydrolase family 30 beta sandwich" evidence="7">
    <location>
        <begin position="427"/>
        <end position="487"/>
    </location>
</feature>
<organism evidence="8 9">
    <name type="scientific">Candidatus Cryptobacteroides intestinavium</name>
    <dbReference type="NCBI Taxonomy" id="2840766"/>
    <lineage>
        <taxon>Bacteria</taxon>
        <taxon>Pseudomonadati</taxon>
        <taxon>Bacteroidota</taxon>
        <taxon>Bacteroidia</taxon>
        <taxon>Bacteroidales</taxon>
        <taxon>Candidatus Cryptobacteroides</taxon>
    </lineage>
</organism>
<dbReference type="Gene3D" id="3.20.20.80">
    <property type="entry name" value="Glycosidases"/>
    <property type="match status" value="1"/>
</dbReference>
<feature type="domain" description="Glycosyl hydrolase family 30 TIM-barrel" evidence="6">
    <location>
        <begin position="86"/>
        <end position="424"/>
    </location>
</feature>
<reference evidence="8" key="1">
    <citation type="submission" date="2020-10" db="EMBL/GenBank/DDBJ databases">
        <authorList>
            <person name="Gilroy R."/>
        </authorList>
    </citation>
    <scope>NUCLEOTIDE SEQUENCE</scope>
    <source>
        <strain evidence="8">B1-20833</strain>
    </source>
</reference>
<dbReference type="GO" id="GO:0006680">
    <property type="term" value="P:glucosylceramide catabolic process"/>
    <property type="evidence" value="ECO:0007669"/>
    <property type="project" value="TreeGrafter"/>
</dbReference>
<dbReference type="GO" id="GO:0004348">
    <property type="term" value="F:glucosylceramidase activity"/>
    <property type="evidence" value="ECO:0007669"/>
    <property type="project" value="InterPro"/>
</dbReference>
<evidence type="ECO:0000256" key="5">
    <source>
        <dbReference type="SAM" id="SignalP"/>
    </source>
</evidence>
<protein>
    <submittedName>
        <fullName evidence="8">Glucosylceramidase</fullName>
    </submittedName>
</protein>
<dbReference type="InterPro" id="IPR001139">
    <property type="entry name" value="Glyco_hydro_30"/>
</dbReference>
<feature type="signal peptide" evidence="5">
    <location>
        <begin position="1"/>
        <end position="24"/>
    </location>
</feature>
<dbReference type="Proteomes" id="UP000823661">
    <property type="component" value="Unassembled WGS sequence"/>
</dbReference>
<evidence type="ECO:0000313" key="8">
    <source>
        <dbReference type="EMBL" id="MBO8452955.1"/>
    </source>
</evidence>
<dbReference type="AlphaFoldDB" id="A0A9D9HG08"/>
<evidence type="ECO:0000256" key="4">
    <source>
        <dbReference type="RuleBase" id="RU361188"/>
    </source>
</evidence>
<keyword evidence="2 5" id="KW-0732">Signal</keyword>
<dbReference type="InterPro" id="IPR033453">
    <property type="entry name" value="Glyco_hydro_30_TIM-barrel"/>
</dbReference>
<evidence type="ECO:0000256" key="2">
    <source>
        <dbReference type="ARBA" id="ARBA00022729"/>
    </source>
</evidence>
<dbReference type="PROSITE" id="PS51257">
    <property type="entry name" value="PROKAR_LIPOPROTEIN"/>
    <property type="match status" value="1"/>
</dbReference>
<accession>A0A9D9HG08</accession>
<evidence type="ECO:0000256" key="1">
    <source>
        <dbReference type="ARBA" id="ARBA00005382"/>
    </source>
</evidence>
<dbReference type="InterPro" id="IPR017853">
    <property type="entry name" value="GH"/>
</dbReference>
<evidence type="ECO:0000256" key="3">
    <source>
        <dbReference type="ARBA" id="ARBA00022801"/>
    </source>
</evidence>
<proteinExistence type="inferred from homology"/>